<dbReference type="EMBL" id="RCMV01000688">
    <property type="protein sequence ID" value="KAG3213900.1"/>
    <property type="molecule type" value="Genomic_DNA"/>
</dbReference>
<comment type="caution">
    <text evidence="9">The sequence shown here is derived from an EMBL/GenBank/DDBJ whole genome shotgun (WGS) entry which is preliminary data.</text>
</comment>
<evidence type="ECO:0000313" key="3">
    <source>
        <dbReference type="EMBL" id="KAG2867219.1"/>
    </source>
</evidence>
<accession>A0A329SNL3</accession>
<feature type="signal peptide" evidence="2">
    <location>
        <begin position="1"/>
        <end position="16"/>
    </location>
</feature>
<dbReference type="Proteomes" id="UP000774804">
    <property type="component" value="Unassembled WGS sequence"/>
</dbReference>
<evidence type="ECO:0000313" key="9">
    <source>
        <dbReference type="EMBL" id="RAW38205.1"/>
    </source>
</evidence>
<evidence type="ECO:0000313" key="10">
    <source>
        <dbReference type="Proteomes" id="UP000251314"/>
    </source>
</evidence>
<reference evidence="8" key="3">
    <citation type="submission" date="2021-01" db="EMBL/GenBank/DDBJ databases">
        <title>Phytophthora aleatoria, a newly-described species from Pinus radiata is distinct from Phytophthora cactorum isolates based on comparative genomics.</title>
        <authorList>
            <person name="Mcdougal R."/>
            <person name="Panda P."/>
            <person name="Williams N."/>
            <person name="Studholme D.J."/>
        </authorList>
    </citation>
    <scope>NUCLEOTIDE SEQUENCE</scope>
    <source>
        <strain evidence="8">NZFS 3830</strain>
    </source>
</reference>
<dbReference type="EMBL" id="RCMK01000030">
    <property type="protein sequence ID" value="KAG2953007.1"/>
    <property type="molecule type" value="Genomic_DNA"/>
</dbReference>
<dbReference type="VEuPathDB" id="FungiDB:PC110_g5569"/>
<dbReference type="EMBL" id="RCML01000077">
    <property type="protein sequence ID" value="KAG2993071.1"/>
    <property type="molecule type" value="Genomic_DNA"/>
</dbReference>
<dbReference type="OrthoDB" id="10277294at2759"/>
<dbReference type="EMBL" id="MJFZ01000094">
    <property type="protein sequence ID" value="RAW38205.1"/>
    <property type="molecule type" value="Genomic_DNA"/>
</dbReference>
<dbReference type="Proteomes" id="UP000760860">
    <property type="component" value="Unassembled WGS sequence"/>
</dbReference>
<name>A0A329SNL3_9STRA</name>
<evidence type="ECO:0008006" key="11">
    <source>
        <dbReference type="Google" id="ProtNLM"/>
    </source>
</evidence>
<reference evidence="9 10" key="1">
    <citation type="submission" date="2018-01" db="EMBL/GenBank/DDBJ databases">
        <title>Draft genome of the strawberry crown rot pathogen Phytophthora cactorum.</title>
        <authorList>
            <person name="Armitage A.D."/>
            <person name="Lysoe E."/>
            <person name="Nellist C.F."/>
            <person name="Harrison R.J."/>
            <person name="Brurberg M.B."/>
        </authorList>
    </citation>
    <scope>NUCLEOTIDE SEQUENCE [LARGE SCALE GENOMIC DNA]</scope>
    <source>
        <strain evidence="9 10">10300</strain>
    </source>
</reference>
<evidence type="ECO:0000313" key="8">
    <source>
        <dbReference type="EMBL" id="KAG6972028.1"/>
    </source>
</evidence>
<dbReference type="AlphaFoldDB" id="A0A329SNL3"/>
<evidence type="ECO:0000256" key="2">
    <source>
        <dbReference type="SAM" id="SignalP"/>
    </source>
</evidence>
<proteinExistence type="predicted"/>
<dbReference type="Proteomes" id="UP000735874">
    <property type="component" value="Unassembled WGS sequence"/>
</dbReference>
<evidence type="ECO:0000313" key="7">
    <source>
        <dbReference type="EMBL" id="KAG3213900.1"/>
    </source>
</evidence>
<feature type="chain" id="PRO_5039985977" description="RxLR effector protein" evidence="2">
    <location>
        <begin position="17"/>
        <end position="131"/>
    </location>
</feature>
<protein>
    <recommendedName>
        <fullName evidence="11">RxLR effector protein</fullName>
    </recommendedName>
</protein>
<dbReference type="Proteomes" id="UP000697107">
    <property type="component" value="Unassembled WGS sequence"/>
</dbReference>
<dbReference type="Proteomes" id="UP000736787">
    <property type="component" value="Unassembled WGS sequence"/>
</dbReference>
<keyword evidence="10" id="KW-1185">Reference proteome</keyword>
<dbReference type="EMBL" id="RCMI01000474">
    <property type="protein sequence ID" value="KAG2909178.1"/>
    <property type="molecule type" value="Genomic_DNA"/>
</dbReference>
<reference evidence="3" key="2">
    <citation type="submission" date="2018-10" db="EMBL/GenBank/DDBJ databases">
        <title>Effector identification in a new, highly contiguous assembly of the strawberry crown rot pathogen Phytophthora cactorum.</title>
        <authorList>
            <person name="Armitage A.D."/>
            <person name="Nellist C.F."/>
            <person name="Bates H."/>
            <person name="Vickerstaff R.J."/>
            <person name="Harrison R.J."/>
        </authorList>
    </citation>
    <scope>NUCLEOTIDE SEQUENCE</scope>
    <source>
        <strain evidence="3">15-7</strain>
        <strain evidence="4">4032</strain>
        <strain evidence="5">4040</strain>
        <strain evidence="6">P415</strain>
        <strain evidence="7">P421</strain>
    </source>
</reference>
<keyword evidence="2" id="KW-0732">Signal</keyword>
<evidence type="ECO:0000313" key="5">
    <source>
        <dbReference type="EMBL" id="KAG2953007.1"/>
    </source>
</evidence>
<evidence type="ECO:0000256" key="1">
    <source>
        <dbReference type="SAM" id="MobiDB-lite"/>
    </source>
</evidence>
<feature type="region of interest" description="Disordered" evidence="1">
    <location>
        <begin position="111"/>
        <end position="131"/>
    </location>
</feature>
<evidence type="ECO:0000313" key="6">
    <source>
        <dbReference type="EMBL" id="KAG2993071.1"/>
    </source>
</evidence>
<sequence length="131" mass="14299">MRVLSFLIVLISAVSATTSVNAGAINIKIELDADHLPRVLAADHQHTQRSLRRHDFAEVAEIAEERAGLEKVDALITTMDDVVVMAGKLVPTWKSALNKVAEHSVLVKKTHREVSDCRGPEPSSPERVGES</sequence>
<dbReference type="EMBL" id="RCMG01000028">
    <property type="protein sequence ID" value="KAG2867219.1"/>
    <property type="molecule type" value="Genomic_DNA"/>
</dbReference>
<evidence type="ECO:0000313" key="4">
    <source>
        <dbReference type="EMBL" id="KAG2909178.1"/>
    </source>
</evidence>
<dbReference type="Proteomes" id="UP000688947">
    <property type="component" value="Unassembled WGS sequence"/>
</dbReference>
<gene>
    <name evidence="8" type="ORF">JG687_00001709</name>
    <name evidence="9" type="ORF">PC110_g5569</name>
    <name evidence="3" type="ORF">PC113_g2156</name>
    <name evidence="4" type="ORF">PC115_g13344</name>
    <name evidence="5" type="ORF">PC117_g2343</name>
    <name evidence="6" type="ORF">PC118_g4198</name>
    <name evidence="7" type="ORF">PC129_g15175</name>
</gene>
<organism evidence="9 10">
    <name type="scientific">Phytophthora cactorum</name>
    <dbReference type="NCBI Taxonomy" id="29920"/>
    <lineage>
        <taxon>Eukaryota</taxon>
        <taxon>Sar</taxon>
        <taxon>Stramenopiles</taxon>
        <taxon>Oomycota</taxon>
        <taxon>Peronosporomycetes</taxon>
        <taxon>Peronosporales</taxon>
        <taxon>Peronosporaceae</taxon>
        <taxon>Phytophthora</taxon>
    </lineage>
</organism>
<dbReference type="Proteomes" id="UP000251314">
    <property type="component" value="Unassembled WGS sequence"/>
</dbReference>
<dbReference type="EMBL" id="JAENGZ010000042">
    <property type="protein sequence ID" value="KAG6972028.1"/>
    <property type="molecule type" value="Genomic_DNA"/>
</dbReference>